<protein>
    <submittedName>
        <fullName evidence="2">Uncharacterized protein</fullName>
    </submittedName>
</protein>
<organism evidence="2 3">
    <name type="scientific">Streptomyces prasinosporus</name>
    <dbReference type="NCBI Taxonomy" id="68256"/>
    <lineage>
        <taxon>Bacteria</taxon>
        <taxon>Bacillati</taxon>
        <taxon>Actinomycetota</taxon>
        <taxon>Actinomycetes</taxon>
        <taxon>Kitasatosporales</taxon>
        <taxon>Streptomycetaceae</taxon>
        <taxon>Streptomyces</taxon>
        <taxon>Streptomyces albogriseolus group</taxon>
    </lineage>
</organism>
<evidence type="ECO:0000313" key="3">
    <source>
        <dbReference type="Proteomes" id="UP001501455"/>
    </source>
</evidence>
<feature type="region of interest" description="Disordered" evidence="1">
    <location>
        <begin position="1"/>
        <end position="119"/>
    </location>
</feature>
<keyword evidence="3" id="KW-1185">Reference proteome</keyword>
<gene>
    <name evidence="2" type="ORF">GCM10019016_088160</name>
</gene>
<accession>A0ABP6U4X7</accession>
<name>A0ABP6U4X7_9ACTN</name>
<sequence length="119" mass="11705">MTVRTADAGAGVELSVGGTTRASRAARTGARAGYGGGVASAPSGPARSGPSPTTPPHSRPRGRTARPDARRSRDGVLLGPRGRQLPAPARLPGRPAHGGAAGAGAGAAPVWSVRTVGTW</sequence>
<evidence type="ECO:0000313" key="2">
    <source>
        <dbReference type="EMBL" id="GAA3501709.1"/>
    </source>
</evidence>
<feature type="compositionally biased region" description="Basic and acidic residues" evidence="1">
    <location>
        <begin position="65"/>
        <end position="74"/>
    </location>
</feature>
<evidence type="ECO:0000256" key="1">
    <source>
        <dbReference type="SAM" id="MobiDB-lite"/>
    </source>
</evidence>
<proteinExistence type="predicted"/>
<comment type="caution">
    <text evidence="2">The sequence shown here is derived from an EMBL/GenBank/DDBJ whole genome shotgun (WGS) entry which is preliminary data.</text>
</comment>
<reference evidence="3" key="1">
    <citation type="journal article" date="2019" name="Int. J. Syst. Evol. Microbiol.">
        <title>The Global Catalogue of Microorganisms (GCM) 10K type strain sequencing project: providing services to taxonomists for standard genome sequencing and annotation.</title>
        <authorList>
            <consortium name="The Broad Institute Genomics Platform"/>
            <consortium name="The Broad Institute Genome Sequencing Center for Infectious Disease"/>
            <person name="Wu L."/>
            <person name="Ma J."/>
        </authorList>
    </citation>
    <scope>NUCLEOTIDE SEQUENCE [LARGE SCALE GENOMIC DNA]</scope>
    <source>
        <strain evidence="3">JCM 4816</strain>
    </source>
</reference>
<dbReference type="EMBL" id="BAAAXF010000060">
    <property type="protein sequence ID" value="GAA3501709.1"/>
    <property type="molecule type" value="Genomic_DNA"/>
</dbReference>
<dbReference type="Proteomes" id="UP001501455">
    <property type="component" value="Unassembled WGS sequence"/>
</dbReference>
<feature type="compositionally biased region" description="Low complexity" evidence="1">
    <location>
        <begin position="39"/>
        <end position="51"/>
    </location>
</feature>
<feature type="compositionally biased region" description="Low complexity" evidence="1">
    <location>
        <begin position="85"/>
        <end position="98"/>
    </location>
</feature>
<feature type="compositionally biased region" description="Low complexity" evidence="1">
    <location>
        <begin position="16"/>
        <end position="31"/>
    </location>
</feature>